<evidence type="ECO:0000313" key="2">
    <source>
        <dbReference type="Proteomes" id="UP000435985"/>
    </source>
</evidence>
<proteinExistence type="predicted"/>
<dbReference type="Proteomes" id="UP000435985">
    <property type="component" value="Unassembled WGS sequence"/>
</dbReference>
<comment type="caution">
    <text evidence="1">The sequence shown here is derived from an EMBL/GenBank/DDBJ whole genome shotgun (WGS) entry which is preliminary data.</text>
</comment>
<organism evidence="1 2">
    <name type="scientific">Bacteroides ovatus</name>
    <dbReference type="NCBI Taxonomy" id="28116"/>
    <lineage>
        <taxon>Bacteria</taxon>
        <taxon>Pseudomonadati</taxon>
        <taxon>Bacteroidota</taxon>
        <taxon>Bacteroidia</taxon>
        <taxon>Bacteroidales</taxon>
        <taxon>Bacteroidaceae</taxon>
        <taxon>Bacteroides</taxon>
    </lineage>
</organism>
<evidence type="ECO:0000313" key="1">
    <source>
        <dbReference type="EMBL" id="KAA4652769.1"/>
    </source>
</evidence>
<dbReference type="EMBL" id="VWFO01000406">
    <property type="protein sequence ID" value="KAA4652769.1"/>
    <property type="molecule type" value="Genomic_DNA"/>
</dbReference>
<reference evidence="1 2" key="1">
    <citation type="journal article" date="2019" name="Nat. Med.">
        <title>A library of human gut bacterial isolates paired with longitudinal multiomics data enables mechanistic microbiome research.</title>
        <authorList>
            <person name="Poyet M."/>
            <person name="Groussin M."/>
            <person name="Gibbons S.M."/>
            <person name="Avila-Pacheco J."/>
            <person name="Jiang X."/>
            <person name="Kearney S.M."/>
            <person name="Perrotta A.R."/>
            <person name="Berdy B."/>
            <person name="Zhao S."/>
            <person name="Lieberman T.D."/>
            <person name="Swanson P.K."/>
            <person name="Smith M."/>
            <person name="Roesemann S."/>
            <person name="Alexander J.E."/>
            <person name="Rich S.A."/>
            <person name="Livny J."/>
            <person name="Vlamakis H."/>
            <person name="Clish C."/>
            <person name="Bullock K."/>
            <person name="Deik A."/>
            <person name="Scott J."/>
            <person name="Pierce K.A."/>
            <person name="Xavier R.J."/>
            <person name="Alm E.J."/>
        </authorList>
    </citation>
    <scope>NUCLEOTIDE SEQUENCE [LARGE SCALE GENOMIC DNA]</scope>
    <source>
        <strain evidence="1 2">BIOML-A14</strain>
    </source>
</reference>
<accession>A0A642C4K9</accession>
<protein>
    <submittedName>
        <fullName evidence="1">Uncharacterized protein</fullName>
    </submittedName>
</protein>
<name>A0A642C4K9_BACOV</name>
<gene>
    <name evidence="1" type="ORF">F3B98_30250</name>
</gene>
<sequence>MSVTCIQDIYHCDTCKSALDEHGRNCRHGMLFPLLLLMGNFKKCMNYEFDAEKVKLQLQRKNIWIEHSDNNSE</sequence>
<dbReference type="AlphaFoldDB" id="A0A642C4K9"/>